<evidence type="ECO:0000256" key="8">
    <source>
        <dbReference type="ARBA" id="ARBA00023170"/>
    </source>
</evidence>
<feature type="chain" id="PRO_5032352001" evidence="12">
    <location>
        <begin position="26"/>
        <end position="622"/>
    </location>
</feature>
<feature type="region of interest" description="Disordered" evidence="10">
    <location>
        <begin position="232"/>
        <end position="260"/>
    </location>
</feature>
<keyword evidence="14" id="KW-0418">Kinase</keyword>
<keyword evidence="9" id="KW-0325">Glycoprotein</keyword>
<dbReference type="PANTHER" id="PTHR48056">
    <property type="entry name" value="LRR RECEPTOR-LIKE SERINE/THREONINE-PROTEIN KINASE-RELATED"/>
    <property type="match status" value="1"/>
</dbReference>
<dbReference type="Pfam" id="PF13855">
    <property type="entry name" value="LRR_8"/>
    <property type="match status" value="1"/>
</dbReference>
<dbReference type="GO" id="GO:0005524">
    <property type="term" value="F:ATP binding"/>
    <property type="evidence" value="ECO:0007669"/>
    <property type="project" value="InterPro"/>
</dbReference>
<dbReference type="PANTHER" id="PTHR48056:SF75">
    <property type="entry name" value="LEUCINE-RICH REPEAT RECEPTOR-LIKE SERINE_THREONINE_TYROSINE-PROTEIN KINASE SOBIR1"/>
    <property type="match status" value="1"/>
</dbReference>
<keyword evidence="8 14" id="KW-0675">Receptor</keyword>
<dbReference type="Gene3D" id="3.30.200.20">
    <property type="entry name" value="Phosphorylase Kinase, domain 1"/>
    <property type="match status" value="1"/>
</dbReference>
<feature type="signal peptide" evidence="12">
    <location>
        <begin position="1"/>
        <end position="25"/>
    </location>
</feature>
<keyword evidence="14" id="KW-0808">Transferase</keyword>
<keyword evidence="7 11" id="KW-0472">Membrane</keyword>
<dbReference type="InterPro" id="IPR008271">
    <property type="entry name" value="Ser/Thr_kinase_AS"/>
</dbReference>
<evidence type="ECO:0000256" key="4">
    <source>
        <dbReference type="ARBA" id="ARBA00022729"/>
    </source>
</evidence>
<dbReference type="InterPro" id="IPR011009">
    <property type="entry name" value="Kinase-like_dom_sf"/>
</dbReference>
<dbReference type="Pfam" id="PF00069">
    <property type="entry name" value="Pkinase"/>
    <property type="match status" value="1"/>
</dbReference>
<dbReference type="SUPFAM" id="SSF52058">
    <property type="entry name" value="L domain-like"/>
    <property type="match status" value="1"/>
</dbReference>
<dbReference type="InterPro" id="IPR050647">
    <property type="entry name" value="Plant_LRR-RLKs"/>
</dbReference>
<evidence type="ECO:0000313" key="14">
    <source>
        <dbReference type="EMBL" id="KAF7806006.1"/>
    </source>
</evidence>
<dbReference type="OrthoDB" id="4062651at2759"/>
<keyword evidence="3 11" id="KW-0812">Transmembrane</keyword>
<keyword evidence="15" id="KW-1185">Reference proteome</keyword>
<dbReference type="SUPFAM" id="SSF56112">
    <property type="entry name" value="Protein kinase-like (PK-like)"/>
    <property type="match status" value="1"/>
</dbReference>
<dbReference type="InterPro" id="IPR032675">
    <property type="entry name" value="LRR_dom_sf"/>
</dbReference>
<reference evidence="14" key="1">
    <citation type="submission" date="2020-09" db="EMBL/GenBank/DDBJ databases">
        <title>Genome-Enabled Discovery of Anthraquinone Biosynthesis in Senna tora.</title>
        <authorList>
            <person name="Kang S.-H."/>
            <person name="Pandey R.P."/>
            <person name="Lee C.-M."/>
            <person name="Sim J.-S."/>
            <person name="Jeong J.-T."/>
            <person name="Choi B.-S."/>
            <person name="Jung M."/>
            <person name="Ginzburg D."/>
            <person name="Zhao K."/>
            <person name="Won S.Y."/>
            <person name="Oh T.-J."/>
            <person name="Yu Y."/>
            <person name="Kim N.-H."/>
            <person name="Lee O.R."/>
            <person name="Lee T.-H."/>
            <person name="Bashyal P."/>
            <person name="Kim T.-S."/>
            <person name="Lee W.-H."/>
            <person name="Kawkins C."/>
            <person name="Kim C.-K."/>
            <person name="Kim J.S."/>
            <person name="Ahn B.O."/>
            <person name="Rhee S.Y."/>
            <person name="Sohng J.K."/>
        </authorList>
    </citation>
    <scope>NUCLEOTIDE SEQUENCE</scope>
    <source>
        <tissue evidence="14">Leaf</tissue>
    </source>
</reference>
<evidence type="ECO:0000256" key="11">
    <source>
        <dbReference type="SAM" id="Phobius"/>
    </source>
</evidence>
<gene>
    <name evidence="14" type="ORF">G2W53_038167</name>
</gene>
<keyword evidence="5" id="KW-0677">Repeat</keyword>
<evidence type="ECO:0000256" key="12">
    <source>
        <dbReference type="SAM" id="SignalP"/>
    </source>
</evidence>
<dbReference type="Gene3D" id="1.10.510.10">
    <property type="entry name" value="Transferase(Phosphotransferase) domain 1"/>
    <property type="match status" value="1"/>
</dbReference>
<feature type="transmembrane region" description="Helical" evidence="11">
    <location>
        <begin position="265"/>
        <end position="290"/>
    </location>
</feature>
<evidence type="ECO:0000256" key="5">
    <source>
        <dbReference type="ARBA" id="ARBA00022737"/>
    </source>
</evidence>
<evidence type="ECO:0000256" key="7">
    <source>
        <dbReference type="ARBA" id="ARBA00023136"/>
    </source>
</evidence>
<dbReference type="InterPro" id="IPR001611">
    <property type="entry name" value="Leu-rich_rpt"/>
</dbReference>
<dbReference type="EMBL" id="JAAIUW010000012">
    <property type="protein sequence ID" value="KAF7806006.1"/>
    <property type="molecule type" value="Genomic_DNA"/>
</dbReference>
<dbReference type="FunFam" id="3.80.10.10:FF:000383">
    <property type="entry name" value="Leucine-rich repeat receptor protein kinase EMS1"/>
    <property type="match status" value="1"/>
</dbReference>
<dbReference type="FunFam" id="1.10.510.10:FF:000479">
    <property type="entry name" value="Leucine-rich repeat receptor-like protein kinase"/>
    <property type="match status" value="1"/>
</dbReference>
<evidence type="ECO:0000256" key="9">
    <source>
        <dbReference type="ARBA" id="ARBA00023180"/>
    </source>
</evidence>
<dbReference type="AlphaFoldDB" id="A0A834SMI6"/>
<evidence type="ECO:0000259" key="13">
    <source>
        <dbReference type="PROSITE" id="PS50011"/>
    </source>
</evidence>
<evidence type="ECO:0000256" key="2">
    <source>
        <dbReference type="ARBA" id="ARBA00022614"/>
    </source>
</evidence>
<dbReference type="InterPro" id="IPR000719">
    <property type="entry name" value="Prot_kinase_dom"/>
</dbReference>
<keyword evidence="4 12" id="KW-0732">Signal</keyword>
<dbReference type="PROSITE" id="PS50011">
    <property type="entry name" value="PROTEIN_KINASE_DOM"/>
    <property type="match status" value="1"/>
</dbReference>
<evidence type="ECO:0000256" key="3">
    <source>
        <dbReference type="ARBA" id="ARBA00022692"/>
    </source>
</evidence>
<sequence length="622" mass="69147">MPLSAPKSSLLLLSSFFFLLSSTHATTDLHPSDSKAFFTLHKDLGVNGQLTTHPCNTDGVFCERRLSNNETYALRITRIIFSSNNLNGVLSPSFGRLSELKELSLPHNQLVDQIPTQIADCRKLEILDLSNNRFSGEVPLELSSLIRLRIIDISSNKFSGNLNFLKYFPNLERLSVADNLFTGRVPISIRSFRNLQHFNFSENRFLEVPGPIMIKFGSRSASDVPKRYMLAENSATRSNRTSSAPAPKSSRGTAHHHHKSTKKKLGGWILGFVAGALAGTLSGLLFSLLFKLAVAVIKGGGKGSGPAIYSPLIKNADDLAFLEKEDGLNSLELIGRGGCGEVYKAELPRSNGKFIAIKKILQPPMDAADIAEDDSKLLHKKMRQIRSEIKTVGEIRHRNLLPLLAHVSRPDCHYLVYEYMKNGSLQDLLNQVQAGARELDWLARHKIALGIAAGLEYLHIHHSSRIIHRDLKPANVLLDDDMEARIADFGLAKAMPDAHTHITFSAVAGTVGYIAPEYHQTLKFTDKCDIYSFGVVLGALVMGKIPSDQFWQGTEELSLVKWMRNVMTSENPTRAIDPKLMGNGYEEQMLLVLKIACFCTLDDPKERPNSKDIRCMLLQIKH</sequence>
<protein>
    <submittedName>
        <fullName evidence="14">Leucine-rich repeat receptor-like serine/threonine/tyrosine-protein kinase SOBIR1</fullName>
    </submittedName>
</protein>
<dbReference type="Gene3D" id="3.80.10.10">
    <property type="entry name" value="Ribonuclease Inhibitor"/>
    <property type="match status" value="1"/>
</dbReference>
<comment type="subcellular location">
    <subcellularLocation>
        <location evidence="1">Membrane</location>
        <topology evidence="1">Single-pass membrane protein</topology>
    </subcellularLocation>
</comment>
<proteinExistence type="predicted"/>
<dbReference type="PROSITE" id="PS00108">
    <property type="entry name" value="PROTEIN_KINASE_ST"/>
    <property type="match status" value="1"/>
</dbReference>
<dbReference type="SMART" id="SM00220">
    <property type="entry name" value="S_TKc"/>
    <property type="match status" value="1"/>
</dbReference>
<evidence type="ECO:0000256" key="6">
    <source>
        <dbReference type="ARBA" id="ARBA00022989"/>
    </source>
</evidence>
<organism evidence="14 15">
    <name type="scientific">Senna tora</name>
    <dbReference type="NCBI Taxonomy" id="362788"/>
    <lineage>
        <taxon>Eukaryota</taxon>
        <taxon>Viridiplantae</taxon>
        <taxon>Streptophyta</taxon>
        <taxon>Embryophyta</taxon>
        <taxon>Tracheophyta</taxon>
        <taxon>Spermatophyta</taxon>
        <taxon>Magnoliopsida</taxon>
        <taxon>eudicotyledons</taxon>
        <taxon>Gunneridae</taxon>
        <taxon>Pentapetalae</taxon>
        <taxon>rosids</taxon>
        <taxon>fabids</taxon>
        <taxon>Fabales</taxon>
        <taxon>Fabaceae</taxon>
        <taxon>Caesalpinioideae</taxon>
        <taxon>Cassia clade</taxon>
        <taxon>Senna</taxon>
    </lineage>
</organism>
<keyword evidence="2" id="KW-0433">Leucine-rich repeat</keyword>
<feature type="domain" description="Protein kinase" evidence="13">
    <location>
        <begin position="328"/>
        <end position="622"/>
    </location>
</feature>
<evidence type="ECO:0000256" key="1">
    <source>
        <dbReference type="ARBA" id="ARBA00004167"/>
    </source>
</evidence>
<dbReference type="GO" id="GO:0033612">
    <property type="term" value="F:receptor serine/threonine kinase binding"/>
    <property type="evidence" value="ECO:0007669"/>
    <property type="project" value="TreeGrafter"/>
</dbReference>
<feature type="compositionally biased region" description="Polar residues" evidence="10">
    <location>
        <begin position="233"/>
        <end position="244"/>
    </location>
</feature>
<accession>A0A834SMI6</accession>
<name>A0A834SMI6_9FABA</name>
<comment type="caution">
    <text evidence="14">The sequence shown here is derived from an EMBL/GenBank/DDBJ whole genome shotgun (WGS) entry which is preliminary data.</text>
</comment>
<dbReference type="GO" id="GO:0004672">
    <property type="term" value="F:protein kinase activity"/>
    <property type="evidence" value="ECO:0007669"/>
    <property type="project" value="InterPro"/>
</dbReference>
<evidence type="ECO:0000256" key="10">
    <source>
        <dbReference type="SAM" id="MobiDB-lite"/>
    </source>
</evidence>
<dbReference type="GO" id="GO:0016020">
    <property type="term" value="C:membrane"/>
    <property type="evidence" value="ECO:0007669"/>
    <property type="project" value="UniProtKB-SubCell"/>
</dbReference>
<keyword evidence="6 11" id="KW-1133">Transmembrane helix</keyword>
<dbReference type="Proteomes" id="UP000634136">
    <property type="component" value="Unassembled WGS sequence"/>
</dbReference>
<evidence type="ECO:0000313" key="15">
    <source>
        <dbReference type="Proteomes" id="UP000634136"/>
    </source>
</evidence>